<comment type="subcellular location">
    <subcellularLocation>
        <location evidence="1">Membrane</location>
        <topology evidence="1">Multi-pass membrane protein</topology>
    </subcellularLocation>
</comment>
<dbReference type="InterPro" id="IPR058533">
    <property type="entry name" value="Cation_efflux_TM"/>
</dbReference>
<dbReference type="InterPro" id="IPR050291">
    <property type="entry name" value="CDF_Transporter"/>
</dbReference>
<dbReference type="InterPro" id="IPR027470">
    <property type="entry name" value="Cation_efflux_CTD"/>
</dbReference>
<dbReference type="EMBL" id="JRNE01000042">
    <property type="protein sequence ID" value="KGF17195.1"/>
    <property type="molecule type" value="Genomic_DNA"/>
</dbReference>
<feature type="transmembrane region" description="Helical" evidence="7">
    <location>
        <begin position="7"/>
        <end position="29"/>
    </location>
</feature>
<feature type="domain" description="Cation efflux protein cytoplasmic" evidence="9">
    <location>
        <begin position="211"/>
        <end position="285"/>
    </location>
</feature>
<dbReference type="PANTHER" id="PTHR43840">
    <property type="entry name" value="MITOCHONDRIAL METAL TRANSPORTER 1-RELATED"/>
    <property type="match status" value="1"/>
</dbReference>
<comment type="caution">
    <text evidence="10">The sequence shown here is derived from an EMBL/GenBank/DDBJ whole genome shotgun (WGS) entry which is preliminary data.</text>
</comment>
<dbReference type="GO" id="GO:0015341">
    <property type="term" value="F:zinc efflux antiporter activity"/>
    <property type="evidence" value="ECO:0007669"/>
    <property type="project" value="TreeGrafter"/>
</dbReference>
<dbReference type="PANTHER" id="PTHR43840:SF15">
    <property type="entry name" value="MITOCHONDRIAL METAL TRANSPORTER 1-RELATED"/>
    <property type="match status" value="1"/>
</dbReference>
<dbReference type="GO" id="GO:0015093">
    <property type="term" value="F:ferrous iron transmembrane transporter activity"/>
    <property type="evidence" value="ECO:0007669"/>
    <property type="project" value="TreeGrafter"/>
</dbReference>
<dbReference type="Pfam" id="PF01545">
    <property type="entry name" value="Cation_efflux"/>
    <property type="match status" value="1"/>
</dbReference>
<evidence type="ECO:0000259" key="9">
    <source>
        <dbReference type="Pfam" id="PF16916"/>
    </source>
</evidence>
<dbReference type="InterPro" id="IPR002524">
    <property type="entry name" value="Cation_efflux"/>
</dbReference>
<protein>
    <submittedName>
        <fullName evidence="10">Transporter</fullName>
    </submittedName>
</protein>
<dbReference type="SUPFAM" id="SSF160240">
    <property type="entry name" value="Cation efflux protein cytoplasmic domain-like"/>
    <property type="match status" value="1"/>
</dbReference>
<keyword evidence="6 7" id="KW-0472">Membrane</keyword>
<dbReference type="eggNOG" id="COG0053">
    <property type="taxonomic scope" value="Bacteria"/>
</dbReference>
<evidence type="ECO:0000256" key="3">
    <source>
        <dbReference type="ARBA" id="ARBA00022448"/>
    </source>
</evidence>
<dbReference type="Proteomes" id="UP000029548">
    <property type="component" value="Unassembled WGS sequence"/>
</dbReference>
<dbReference type="NCBIfam" id="TIGR01297">
    <property type="entry name" value="CDF"/>
    <property type="match status" value="1"/>
</dbReference>
<dbReference type="GO" id="GO:0006882">
    <property type="term" value="P:intracellular zinc ion homeostasis"/>
    <property type="evidence" value="ECO:0007669"/>
    <property type="project" value="TreeGrafter"/>
</dbReference>
<evidence type="ECO:0000256" key="6">
    <source>
        <dbReference type="ARBA" id="ARBA00023136"/>
    </source>
</evidence>
<comment type="similarity">
    <text evidence="2">Belongs to the cation diffusion facilitator (CDF) transporter (TC 2.A.4) family.</text>
</comment>
<evidence type="ECO:0000256" key="7">
    <source>
        <dbReference type="SAM" id="Phobius"/>
    </source>
</evidence>
<feature type="transmembrane region" description="Helical" evidence="7">
    <location>
        <begin position="109"/>
        <end position="131"/>
    </location>
</feature>
<organism evidence="10 12">
    <name type="scientific">Corynebacterium freneyi DNF00450</name>
    <dbReference type="NCBI Taxonomy" id="1287475"/>
    <lineage>
        <taxon>Bacteria</taxon>
        <taxon>Bacillati</taxon>
        <taxon>Actinomycetota</taxon>
        <taxon>Actinomycetes</taxon>
        <taxon>Mycobacteriales</taxon>
        <taxon>Corynebacteriaceae</taxon>
        <taxon>Corynebacterium</taxon>
    </lineage>
</organism>
<dbReference type="RefSeq" id="WP_035121557.1">
    <property type="nucleotide sequence ID" value="NZ_JRNE01000042.1"/>
</dbReference>
<sequence length="297" mass="32371">MRDLSRFAWLSVAAAIVTIALKTTGYFVTGSVGLLSDAAESLVNLVAAVVALVVLKVIAKPADDDHEFGHSKAEYFSAGLEGAMILVASGFIIAASIGRLLDPQPIEQIGLGLILGVVASVVNLVVAIILIRAGRTHRSITLTADGKHLMTDVWTSAGVVVAVFLVWLTQWWWLDPVIALLVALNILITGYKLLMEAGGGLMDRAMDGADRADVDRILDSHRDPARNIDVHEIRTRVSGRQEFIEFHLLVPGKWSVEHGHDILHAMEDDLRDRFPGVHISSHLEPIEDERAYDDVDL</sequence>
<evidence type="ECO:0000313" key="12">
    <source>
        <dbReference type="Proteomes" id="UP000029548"/>
    </source>
</evidence>
<evidence type="ECO:0000256" key="1">
    <source>
        <dbReference type="ARBA" id="ARBA00004141"/>
    </source>
</evidence>
<feature type="domain" description="Cation efflux protein transmembrane" evidence="8">
    <location>
        <begin position="9"/>
        <end position="202"/>
    </location>
</feature>
<evidence type="ECO:0000313" key="10">
    <source>
        <dbReference type="EMBL" id="KGF17070.1"/>
    </source>
</evidence>
<evidence type="ECO:0000256" key="2">
    <source>
        <dbReference type="ARBA" id="ARBA00008114"/>
    </source>
</evidence>
<evidence type="ECO:0000256" key="5">
    <source>
        <dbReference type="ARBA" id="ARBA00022989"/>
    </source>
</evidence>
<evidence type="ECO:0000259" key="8">
    <source>
        <dbReference type="Pfam" id="PF01545"/>
    </source>
</evidence>
<accession>A0A095Y3P8</accession>
<reference evidence="10 12" key="1">
    <citation type="submission" date="2014-07" db="EMBL/GenBank/DDBJ databases">
        <authorList>
            <person name="McCorrison J."/>
            <person name="Sanka R."/>
            <person name="Torralba M."/>
            <person name="Gillis M."/>
            <person name="Haft D.H."/>
            <person name="Methe B."/>
            <person name="Sutton G."/>
            <person name="Nelson K.E."/>
        </authorList>
    </citation>
    <scope>NUCLEOTIDE SEQUENCE [LARGE SCALE GENOMIC DNA]</scope>
    <source>
        <strain evidence="10 12">DNF00450</strain>
    </source>
</reference>
<feature type="transmembrane region" description="Helical" evidence="7">
    <location>
        <begin position="177"/>
        <end position="194"/>
    </location>
</feature>
<dbReference type="GO" id="GO:0015086">
    <property type="term" value="F:cadmium ion transmembrane transporter activity"/>
    <property type="evidence" value="ECO:0007669"/>
    <property type="project" value="TreeGrafter"/>
</dbReference>
<feature type="transmembrane region" description="Helical" evidence="7">
    <location>
        <begin position="41"/>
        <end position="59"/>
    </location>
</feature>
<dbReference type="AlphaFoldDB" id="A0A095Y3P8"/>
<proteinExistence type="inferred from homology"/>
<evidence type="ECO:0000256" key="4">
    <source>
        <dbReference type="ARBA" id="ARBA00022692"/>
    </source>
</evidence>
<dbReference type="Gene3D" id="3.30.70.1350">
    <property type="entry name" value="Cation efflux protein, cytoplasmic domain"/>
    <property type="match status" value="1"/>
</dbReference>
<keyword evidence="3" id="KW-0813">Transport</keyword>
<dbReference type="InterPro" id="IPR036837">
    <property type="entry name" value="Cation_efflux_CTD_sf"/>
</dbReference>
<dbReference type="Pfam" id="PF16916">
    <property type="entry name" value="ZT_dimer"/>
    <property type="match status" value="1"/>
</dbReference>
<gene>
    <name evidence="10" type="ORF">HMPREF1650_04900</name>
    <name evidence="11" type="ORF">HMPREF1650_05835</name>
</gene>
<keyword evidence="5 7" id="KW-1133">Transmembrane helix</keyword>
<feature type="transmembrane region" description="Helical" evidence="7">
    <location>
        <begin position="80"/>
        <end position="97"/>
    </location>
</feature>
<dbReference type="EMBL" id="JRNE01000042">
    <property type="protein sequence ID" value="KGF17070.1"/>
    <property type="molecule type" value="Genomic_DNA"/>
</dbReference>
<name>A0A095Y3P8_9CORY</name>
<keyword evidence="4 7" id="KW-0812">Transmembrane</keyword>
<dbReference type="SUPFAM" id="SSF161111">
    <property type="entry name" value="Cation efflux protein transmembrane domain-like"/>
    <property type="match status" value="1"/>
</dbReference>
<evidence type="ECO:0000313" key="11">
    <source>
        <dbReference type="EMBL" id="KGF17195.1"/>
    </source>
</evidence>
<dbReference type="Gene3D" id="1.20.1510.10">
    <property type="entry name" value="Cation efflux protein transmembrane domain"/>
    <property type="match status" value="1"/>
</dbReference>
<dbReference type="GO" id="GO:0005886">
    <property type="term" value="C:plasma membrane"/>
    <property type="evidence" value="ECO:0007669"/>
    <property type="project" value="TreeGrafter"/>
</dbReference>
<feature type="transmembrane region" description="Helical" evidence="7">
    <location>
        <begin position="152"/>
        <end position="171"/>
    </location>
</feature>
<dbReference type="InterPro" id="IPR027469">
    <property type="entry name" value="Cation_efflux_TMD_sf"/>
</dbReference>